<dbReference type="GO" id="GO:0034506">
    <property type="term" value="C:chromosome, centromeric core domain"/>
    <property type="evidence" value="ECO:0007669"/>
    <property type="project" value="TreeGrafter"/>
</dbReference>
<comment type="caution">
    <text evidence="4">The sequence shown here is derived from an EMBL/GenBank/DDBJ whole genome shotgun (WGS) entry which is preliminary data.</text>
</comment>
<dbReference type="Proteomes" id="UP000749646">
    <property type="component" value="Unassembled WGS sequence"/>
</dbReference>
<dbReference type="PANTHER" id="PTHR28006:SF1">
    <property type="entry name" value="MONOPOLIN COMPLEX SUBUNIT CSM1"/>
    <property type="match status" value="1"/>
</dbReference>
<dbReference type="GO" id="GO:0005730">
    <property type="term" value="C:nucleolus"/>
    <property type="evidence" value="ECO:0007669"/>
    <property type="project" value="TreeGrafter"/>
</dbReference>
<dbReference type="OrthoDB" id="2431049at2759"/>
<evidence type="ECO:0000313" key="5">
    <source>
        <dbReference type="Proteomes" id="UP000749646"/>
    </source>
</evidence>
<keyword evidence="1" id="KW-0175">Coiled coil</keyword>
<dbReference type="InterPro" id="IPR040349">
    <property type="entry name" value="Csm1/Pcs1"/>
</dbReference>
<dbReference type="EMBL" id="JAAAHW010004352">
    <property type="protein sequence ID" value="KAF9975291.1"/>
    <property type="molecule type" value="Genomic_DNA"/>
</dbReference>
<evidence type="ECO:0000256" key="2">
    <source>
        <dbReference type="SAM" id="MobiDB-lite"/>
    </source>
</evidence>
<feature type="non-terminal residue" evidence="4">
    <location>
        <position position="1"/>
    </location>
</feature>
<dbReference type="GO" id="GO:0051315">
    <property type="term" value="P:attachment of mitotic spindle microtubules to kinetochore"/>
    <property type="evidence" value="ECO:0007669"/>
    <property type="project" value="TreeGrafter"/>
</dbReference>
<dbReference type="GO" id="GO:0033551">
    <property type="term" value="C:monopolin complex"/>
    <property type="evidence" value="ECO:0007669"/>
    <property type="project" value="InterPro"/>
</dbReference>
<dbReference type="AlphaFoldDB" id="A0A9P6JGK9"/>
<evidence type="ECO:0000259" key="3">
    <source>
        <dbReference type="Pfam" id="PF12539"/>
    </source>
</evidence>
<dbReference type="GO" id="GO:0072686">
    <property type="term" value="C:mitotic spindle"/>
    <property type="evidence" value="ECO:0007669"/>
    <property type="project" value="TreeGrafter"/>
</dbReference>
<dbReference type="InterPro" id="IPR020981">
    <property type="entry name" value="Csm1/Pcs1_C"/>
</dbReference>
<dbReference type="Gene3D" id="3.90.1150.80">
    <property type="match status" value="1"/>
</dbReference>
<dbReference type="Pfam" id="PF12539">
    <property type="entry name" value="Csm1"/>
    <property type="match status" value="1"/>
</dbReference>
<proteinExistence type="predicted"/>
<dbReference type="CDD" id="cd23787">
    <property type="entry name" value="RWD_CSM1"/>
    <property type="match status" value="1"/>
</dbReference>
<evidence type="ECO:0000313" key="4">
    <source>
        <dbReference type="EMBL" id="KAF9975291.1"/>
    </source>
</evidence>
<gene>
    <name evidence="4" type="ORF">BGZ65_008319</name>
</gene>
<feature type="coiled-coil region" evidence="1">
    <location>
        <begin position="73"/>
        <end position="168"/>
    </location>
</feature>
<dbReference type="GO" id="GO:0045144">
    <property type="term" value="P:meiotic sister chromatid segregation"/>
    <property type="evidence" value="ECO:0007669"/>
    <property type="project" value="TreeGrafter"/>
</dbReference>
<reference evidence="4" key="1">
    <citation type="journal article" date="2020" name="Fungal Divers.">
        <title>Resolving the Mortierellaceae phylogeny through synthesis of multi-gene phylogenetics and phylogenomics.</title>
        <authorList>
            <person name="Vandepol N."/>
            <person name="Liber J."/>
            <person name="Desiro A."/>
            <person name="Na H."/>
            <person name="Kennedy M."/>
            <person name="Barry K."/>
            <person name="Grigoriev I.V."/>
            <person name="Miller A.N."/>
            <person name="O'Donnell K."/>
            <person name="Stajich J.E."/>
            <person name="Bonito G."/>
        </authorList>
    </citation>
    <scope>NUCLEOTIDE SEQUENCE</scope>
    <source>
        <strain evidence="4">MES-2147</strain>
    </source>
</reference>
<sequence length="302" mass="34404">LSVSSAGPAKVPPASSILKSKVALETQENQNQENQENQEDQENQSSKVSKSTSKSNKSGKGVKKQASNPSMSIEQLSAAFEDLSAKYIRLRQLRMTDAEKNLEDCRAKLEEATHSAQNYRAQIEPQLESALRNQEKLRDNSEVLNAKVRTLQRQVREYEEKIRQHDQEDEIKAKTASMESILASPDVTPTAAARVSTIKAYENLTGLKIIPRNIPSESSEEKIPTVWDCEHSGPHGTLRFSLTYDNKNNMVSYVPYIDEKKDRKLLEIIPDYLTDEIEFERNFEGKFFWRILNFNHEDSLRG</sequence>
<keyword evidence="5" id="KW-1185">Reference proteome</keyword>
<feature type="domain" description="Monopolin complex subunit Csm1/Pcs1 C-terminal" evidence="3">
    <location>
        <begin position="201"/>
        <end position="282"/>
    </location>
</feature>
<accession>A0A9P6JGK9</accession>
<dbReference type="PANTHER" id="PTHR28006">
    <property type="entry name" value="MONOPOLIN COMPLEX SUBUNIT CSM1"/>
    <property type="match status" value="1"/>
</dbReference>
<feature type="region of interest" description="Disordered" evidence="2">
    <location>
        <begin position="1"/>
        <end position="70"/>
    </location>
</feature>
<organism evidence="4 5">
    <name type="scientific">Modicella reniformis</name>
    <dbReference type="NCBI Taxonomy" id="1440133"/>
    <lineage>
        <taxon>Eukaryota</taxon>
        <taxon>Fungi</taxon>
        <taxon>Fungi incertae sedis</taxon>
        <taxon>Mucoromycota</taxon>
        <taxon>Mortierellomycotina</taxon>
        <taxon>Mortierellomycetes</taxon>
        <taxon>Mortierellales</taxon>
        <taxon>Mortierellaceae</taxon>
        <taxon>Modicella</taxon>
    </lineage>
</organism>
<dbReference type="GO" id="GO:1990644">
    <property type="term" value="F:microtubule site clamp"/>
    <property type="evidence" value="ECO:0007669"/>
    <property type="project" value="TreeGrafter"/>
</dbReference>
<feature type="compositionally biased region" description="Low complexity" evidence="2">
    <location>
        <begin position="43"/>
        <end position="59"/>
    </location>
</feature>
<dbReference type="InterPro" id="IPR038608">
    <property type="entry name" value="Csm1/Pcs1_C_sf"/>
</dbReference>
<protein>
    <recommendedName>
        <fullName evidence="3">Monopolin complex subunit Csm1/Pcs1 C-terminal domain-containing protein</fullName>
    </recommendedName>
</protein>
<evidence type="ECO:0000256" key="1">
    <source>
        <dbReference type="SAM" id="Coils"/>
    </source>
</evidence>
<name>A0A9P6JGK9_9FUNG</name>